<dbReference type="InterPro" id="IPR012910">
    <property type="entry name" value="Plug_dom"/>
</dbReference>
<evidence type="ECO:0000256" key="12">
    <source>
        <dbReference type="SAM" id="SignalP"/>
    </source>
</evidence>
<feature type="signal peptide" evidence="12">
    <location>
        <begin position="1"/>
        <end position="17"/>
    </location>
</feature>
<sequence length="1167" mass="130432">MKLVSLLLLGTMLHVSASTFGQKISIRAKQATLQDILQDIQNQTNYDFLYSNNQVSILKRMDVFVENKDVKEVLKKVLTPNGLVFFVENNMVLIKSRTELSNNPESIQRVIEGYVKDEQGQPITGASVSLLNSNLATATDDKGYFRLSSPTASATVVITAMGYESQTIEVSGTSAINIVLKESVSGLDEVVVVGYGIQKKANLTGAVSQINAEDIALRPEANIATTLQGLMPGLNIQMNNGDPSTTPDINVRGFNSINGGNPLVLIDGIEGNITRVNPNDIESVTVLKDASSASIYGARGAFGVILITTKTGKAGTTSVTYTNNFGWTSPTARTDYISDPYVYGKTVDAALFGYNGSSYTNYNEMDWETIKMVANGEIEPFHELQADGSYKFFHKSNWWDHMFKKQQASSFHNIAISGGTEKLKGYLSGRIFERESINNINNDANMDRQNLKANLVFTPNSWLEISNNIQFINEKDKDYGGYSNGFGGLWSTTTWYNLMAFYPIMVDGVPTDIGTGTGGQGGNAGLHSGKTWRLFNNEEFTNTFRVVAKPLEGLQINFDYSNRIENTARSFRLNPFNYLAGNRLDFRTVGLNRLTEYRWKDKYNALNLFATYNKTFAEKHNLKLLAGFNQEQFDRDRVATTADDLLIEDLSNLSLATVMNNISGSATNWAIQGYFGRLNYDFDNKYLLEVNARYDGSSRFPSDSRWGLFPSVSVGWQVDRESFWEPVRPYVSSLKFRSSYGMLGNQTVDVNTFKELMNVGTSEWLNNGERLIFASVPGPLPNVVTWETTKSFNIGADLGFLNNKLLLNLDWYRKNVEGMYLPGEPLPAVFGANEPKENYASLRNDGYEIAVTYQDKFDLAGSPLQFNVTANVSNFKGIITRYNNPNGLLSSYNEGERLGDIWGYRIAGQFQTDEEALAYQNSFTNPGNSLSQVYNDILNVMQNSEWNHLRAGDIKYLDLNGDGKINKGQNTLADHGDLERIGNSMPKFPFGLNLGMRWKSIDMGVALAGVGSQDWYPTGDLYWGPYQRPYLSFIRKDLVDNAWRPDKTENTYPQIYRGYSSLQSGRSLYELNDYYLTNVGFLRVKNLSLGYTFPQAWTQKAKVDKFRVFFSGENLFTWSFGGLTKYLDPEQAGSTVDYSSPATADDRGDLRSYPMGKTVSFGVMLTL</sequence>
<reference evidence="16 17" key="1">
    <citation type="submission" date="2024-01" db="EMBL/GenBank/DDBJ databases">
        <title>Sphingobacterium tenebrionis sp. nov., a novel endophyte isolated from tenebrio molitor intestines.</title>
        <authorList>
            <person name="Zhang C."/>
        </authorList>
    </citation>
    <scope>NUCLEOTIDE SEQUENCE [LARGE SCALE GENOMIC DNA]</scope>
    <source>
        <strain evidence="16 17">PU5-4</strain>
    </source>
</reference>
<evidence type="ECO:0000259" key="14">
    <source>
        <dbReference type="Pfam" id="PF07660"/>
    </source>
</evidence>
<dbReference type="EMBL" id="JAYLLN010000040">
    <property type="protein sequence ID" value="MEI5986000.1"/>
    <property type="molecule type" value="Genomic_DNA"/>
</dbReference>
<evidence type="ECO:0000313" key="17">
    <source>
        <dbReference type="Proteomes" id="UP001363035"/>
    </source>
</evidence>
<keyword evidence="2 10" id="KW-0813">Transport</keyword>
<dbReference type="SUPFAM" id="SSF56935">
    <property type="entry name" value="Porins"/>
    <property type="match status" value="1"/>
</dbReference>
<keyword evidence="7 11" id="KW-0798">TonB box</keyword>
<dbReference type="InterPro" id="IPR039426">
    <property type="entry name" value="TonB-dep_rcpt-like"/>
</dbReference>
<comment type="similarity">
    <text evidence="10 11">Belongs to the TonB-dependent receptor family.</text>
</comment>
<keyword evidence="4" id="KW-0406">Ion transport</keyword>
<gene>
    <name evidence="16" type="ORF">VJ786_13930</name>
</gene>
<dbReference type="InterPro" id="IPR000531">
    <property type="entry name" value="Beta-barrel_TonB"/>
</dbReference>
<dbReference type="InterPro" id="IPR011662">
    <property type="entry name" value="Secretin/TonB_short_N"/>
</dbReference>
<evidence type="ECO:0000259" key="15">
    <source>
        <dbReference type="Pfam" id="PF07715"/>
    </source>
</evidence>
<organism evidence="16 17">
    <name type="scientific">Sphingobacterium tenebrionis</name>
    <dbReference type="NCBI Taxonomy" id="3111775"/>
    <lineage>
        <taxon>Bacteria</taxon>
        <taxon>Pseudomonadati</taxon>
        <taxon>Bacteroidota</taxon>
        <taxon>Sphingobacteriia</taxon>
        <taxon>Sphingobacteriales</taxon>
        <taxon>Sphingobacteriaceae</taxon>
        <taxon>Sphingobacterium</taxon>
    </lineage>
</organism>
<dbReference type="Gene3D" id="2.60.40.1120">
    <property type="entry name" value="Carboxypeptidase-like, regulatory domain"/>
    <property type="match status" value="1"/>
</dbReference>
<keyword evidence="6" id="KW-0408">Iron</keyword>
<evidence type="ECO:0000256" key="7">
    <source>
        <dbReference type="ARBA" id="ARBA00023077"/>
    </source>
</evidence>
<evidence type="ECO:0000256" key="1">
    <source>
        <dbReference type="ARBA" id="ARBA00004571"/>
    </source>
</evidence>
<evidence type="ECO:0000256" key="6">
    <source>
        <dbReference type="ARBA" id="ARBA00023004"/>
    </source>
</evidence>
<dbReference type="Gene3D" id="2.170.130.10">
    <property type="entry name" value="TonB-dependent receptor, plug domain"/>
    <property type="match status" value="1"/>
</dbReference>
<keyword evidence="9 10" id="KW-0998">Cell outer membrane</keyword>
<evidence type="ECO:0000256" key="10">
    <source>
        <dbReference type="PROSITE-ProRule" id="PRU01360"/>
    </source>
</evidence>
<evidence type="ECO:0000256" key="8">
    <source>
        <dbReference type="ARBA" id="ARBA00023136"/>
    </source>
</evidence>
<dbReference type="PROSITE" id="PS52016">
    <property type="entry name" value="TONB_DEPENDENT_REC_3"/>
    <property type="match status" value="1"/>
</dbReference>
<evidence type="ECO:0000313" key="16">
    <source>
        <dbReference type="EMBL" id="MEI5986000.1"/>
    </source>
</evidence>
<feature type="chain" id="PRO_5046434562" evidence="12">
    <location>
        <begin position="18"/>
        <end position="1167"/>
    </location>
</feature>
<evidence type="ECO:0000256" key="2">
    <source>
        <dbReference type="ARBA" id="ARBA00022448"/>
    </source>
</evidence>
<comment type="subcellular location">
    <subcellularLocation>
        <location evidence="1 10">Cell outer membrane</location>
        <topology evidence="1 10">Multi-pass membrane protein</topology>
    </subcellularLocation>
</comment>
<dbReference type="InterPro" id="IPR008969">
    <property type="entry name" value="CarboxyPept-like_regulatory"/>
</dbReference>
<dbReference type="Pfam" id="PF00593">
    <property type="entry name" value="TonB_dep_Rec_b-barrel"/>
    <property type="match status" value="1"/>
</dbReference>
<evidence type="ECO:0000256" key="3">
    <source>
        <dbReference type="ARBA" id="ARBA00022452"/>
    </source>
</evidence>
<comment type="caution">
    <text evidence="16">The sequence shown here is derived from an EMBL/GenBank/DDBJ whole genome shotgun (WGS) entry which is preliminary data.</text>
</comment>
<dbReference type="SUPFAM" id="SSF49464">
    <property type="entry name" value="Carboxypeptidase regulatory domain-like"/>
    <property type="match status" value="1"/>
</dbReference>
<feature type="domain" description="TonB-dependent receptor plug" evidence="15">
    <location>
        <begin position="200"/>
        <end position="304"/>
    </location>
</feature>
<keyword evidence="5 10" id="KW-0812">Transmembrane</keyword>
<dbReference type="Proteomes" id="UP001363035">
    <property type="component" value="Unassembled WGS sequence"/>
</dbReference>
<dbReference type="NCBIfam" id="TIGR04056">
    <property type="entry name" value="OMP_RagA_SusC"/>
    <property type="match status" value="1"/>
</dbReference>
<keyword evidence="4" id="KW-0410">Iron transport</keyword>
<dbReference type="InterPro" id="IPR023996">
    <property type="entry name" value="TonB-dep_OMP_SusC/RagA"/>
</dbReference>
<dbReference type="Pfam" id="PF13715">
    <property type="entry name" value="CarbopepD_reg_2"/>
    <property type="match status" value="1"/>
</dbReference>
<keyword evidence="16" id="KW-0675">Receptor</keyword>
<accession>A0ABU8I9C3</accession>
<protein>
    <submittedName>
        <fullName evidence="16">TonB-dependent receptor</fullName>
    </submittedName>
</protein>
<evidence type="ECO:0000256" key="4">
    <source>
        <dbReference type="ARBA" id="ARBA00022496"/>
    </source>
</evidence>
<keyword evidence="8 10" id="KW-0472">Membrane</keyword>
<dbReference type="Pfam" id="PF07660">
    <property type="entry name" value="STN"/>
    <property type="match status" value="1"/>
</dbReference>
<dbReference type="InterPro" id="IPR037066">
    <property type="entry name" value="Plug_dom_sf"/>
</dbReference>
<dbReference type="Gene3D" id="2.40.170.20">
    <property type="entry name" value="TonB-dependent receptor, beta-barrel domain"/>
    <property type="match status" value="1"/>
</dbReference>
<evidence type="ECO:0000256" key="11">
    <source>
        <dbReference type="RuleBase" id="RU003357"/>
    </source>
</evidence>
<keyword evidence="12" id="KW-0732">Signal</keyword>
<dbReference type="Pfam" id="PF07715">
    <property type="entry name" value="Plug"/>
    <property type="match status" value="1"/>
</dbReference>
<dbReference type="NCBIfam" id="TIGR04057">
    <property type="entry name" value="SusC_RagA_signa"/>
    <property type="match status" value="1"/>
</dbReference>
<name>A0ABU8I9C3_9SPHI</name>
<dbReference type="InterPro" id="IPR023997">
    <property type="entry name" value="TonB-dep_OMP_SusC/RagA_CS"/>
</dbReference>
<dbReference type="RefSeq" id="WP_336557929.1">
    <property type="nucleotide sequence ID" value="NZ_JAYLLN010000040.1"/>
</dbReference>
<feature type="domain" description="TonB-dependent receptor-like beta-barrel" evidence="13">
    <location>
        <begin position="496"/>
        <end position="1115"/>
    </location>
</feature>
<evidence type="ECO:0000256" key="9">
    <source>
        <dbReference type="ARBA" id="ARBA00023237"/>
    </source>
</evidence>
<keyword evidence="17" id="KW-1185">Reference proteome</keyword>
<evidence type="ECO:0000259" key="13">
    <source>
        <dbReference type="Pfam" id="PF00593"/>
    </source>
</evidence>
<dbReference type="InterPro" id="IPR036942">
    <property type="entry name" value="Beta-barrel_TonB_sf"/>
</dbReference>
<evidence type="ECO:0000256" key="5">
    <source>
        <dbReference type="ARBA" id="ARBA00022692"/>
    </source>
</evidence>
<keyword evidence="3 10" id="KW-1134">Transmembrane beta strand</keyword>
<proteinExistence type="inferred from homology"/>
<feature type="domain" description="Secretin/TonB short N-terminal" evidence="14">
    <location>
        <begin position="46"/>
        <end position="95"/>
    </location>
</feature>